<proteinExistence type="predicted"/>
<organism evidence="1 2">
    <name type="scientific">Paraburkholderia dipogonis</name>
    <dbReference type="NCBI Taxonomy" id="1211383"/>
    <lineage>
        <taxon>Bacteria</taxon>
        <taxon>Pseudomonadati</taxon>
        <taxon>Pseudomonadota</taxon>
        <taxon>Betaproteobacteria</taxon>
        <taxon>Burkholderiales</taxon>
        <taxon>Burkholderiaceae</taxon>
        <taxon>Paraburkholderia</taxon>
    </lineage>
</organism>
<gene>
    <name evidence="1" type="ORF">E2553_27155</name>
</gene>
<evidence type="ECO:0000313" key="1">
    <source>
        <dbReference type="EMBL" id="TFE40437.1"/>
    </source>
</evidence>
<evidence type="ECO:0000313" key="2">
    <source>
        <dbReference type="Proteomes" id="UP000297385"/>
    </source>
</evidence>
<dbReference type="Proteomes" id="UP000297385">
    <property type="component" value="Unassembled WGS sequence"/>
</dbReference>
<protein>
    <submittedName>
        <fullName evidence="1">Uncharacterized protein</fullName>
    </submittedName>
</protein>
<reference evidence="1 2" key="1">
    <citation type="submission" date="2019-03" db="EMBL/GenBank/DDBJ databases">
        <title>Complete Genome Sequence of Paraburkholderia dipogonis ICMP 19430T, a Nitrogen-fixing Symbiont of the South African Invasive Legume Dipogon lignosus in New Zealand.</title>
        <authorList>
            <person name="De Meyer S.E."/>
        </authorList>
    </citation>
    <scope>NUCLEOTIDE SEQUENCE [LARGE SCALE GENOMIC DNA]</scope>
    <source>
        <strain evidence="1 2">ICMP 19430</strain>
    </source>
</reference>
<comment type="caution">
    <text evidence="1">The sequence shown here is derived from an EMBL/GenBank/DDBJ whole genome shotgun (WGS) entry which is preliminary data.</text>
</comment>
<accession>A0A4Y8MSG8</accession>
<sequence>MFFKRNEPVNLWFRRSLLTSTPNCDYELEMISEGVETEAAPFECLIEAHQKADRTLRAAPHEARAAVRMARLRYEPRAT</sequence>
<dbReference type="RefSeq" id="WP_134462553.1">
    <property type="nucleotide sequence ID" value="NZ_JBHSSZ010000004.1"/>
</dbReference>
<dbReference type="AlphaFoldDB" id="A0A4Y8MSG8"/>
<name>A0A4Y8MSG8_9BURK</name>
<dbReference type="EMBL" id="SNVI01000002">
    <property type="protein sequence ID" value="TFE40437.1"/>
    <property type="molecule type" value="Genomic_DNA"/>
</dbReference>